<feature type="transmembrane region" description="Helical" evidence="6">
    <location>
        <begin position="174"/>
        <end position="193"/>
    </location>
</feature>
<evidence type="ECO:0000256" key="5">
    <source>
        <dbReference type="SAM" id="MobiDB-lite"/>
    </source>
</evidence>
<name>A0A667I0E5_LYNCA</name>
<evidence type="ECO:0000256" key="3">
    <source>
        <dbReference type="ARBA" id="ARBA00022989"/>
    </source>
</evidence>
<evidence type="ECO:0000313" key="7">
    <source>
        <dbReference type="Ensembl" id="ENSLCNP00005032567.1"/>
    </source>
</evidence>
<dbReference type="Gene3D" id="1.20.1250.20">
    <property type="entry name" value="MFS general substrate transporter like domains"/>
    <property type="match status" value="1"/>
</dbReference>
<dbReference type="InterPro" id="IPR036259">
    <property type="entry name" value="MFS_trans_sf"/>
</dbReference>
<dbReference type="Proteomes" id="UP000472241">
    <property type="component" value="Unplaced"/>
</dbReference>
<feature type="transmembrane region" description="Helical" evidence="6">
    <location>
        <begin position="12"/>
        <end position="31"/>
    </location>
</feature>
<dbReference type="SUPFAM" id="SSF103473">
    <property type="entry name" value="MFS general substrate transporter"/>
    <property type="match status" value="1"/>
</dbReference>
<keyword evidence="8" id="KW-1185">Reference proteome</keyword>
<evidence type="ECO:0000256" key="2">
    <source>
        <dbReference type="ARBA" id="ARBA00022692"/>
    </source>
</evidence>
<feature type="transmembrane region" description="Helical" evidence="6">
    <location>
        <begin position="397"/>
        <end position="414"/>
    </location>
</feature>
<feature type="compositionally biased region" description="Basic and acidic residues" evidence="5">
    <location>
        <begin position="518"/>
        <end position="528"/>
    </location>
</feature>
<gene>
    <name evidence="7" type="primary">SLC22A8</name>
</gene>
<feature type="transmembrane region" description="Helical" evidence="6">
    <location>
        <begin position="351"/>
        <end position="376"/>
    </location>
</feature>
<feature type="region of interest" description="Disordered" evidence="5">
    <location>
        <begin position="518"/>
        <end position="543"/>
    </location>
</feature>
<evidence type="ECO:0000256" key="1">
    <source>
        <dbReference type="ARBA" id="ARBA00004127"/>
    </source>
</evidence>
<dbReference type="GO" id="GO:0012505">
    <property type="term" value="C:endomembrane system"/>
    <property type="evidence" value="ECO:0007669"/>
    <property type="project" value="UniProtKB-SubCell"/>
</dbReference>
<evidence type="ECO:0000256" key="6">
    <source>
        <dbReference type="SAM" id="Phobius"/>
    </source>
</evidence>
<feature type="transmembrane region" description="Helical" evidence="6">
    <location>
        <begin position="247"/>
        <end position="267"/>
    </location>
</feature>
<reference evidence="7" key="1">
    <citation type="submission" date="2025-08" db="UniProtKB">
        <authorList>
            <consortium name="Ensembl"/>
        </authorList>
    </citation>
    <scope>IDENTIFICATION</scope>
</reference>
<reference evidence="7" key="2">
    <citation type="submission" date="2025-09" db="UniProtKB">
        <authorList>
            <consortium name="Ensembl"/>
        </authorList>
    </citation>
    <scope>IDENTIFICATION</scope>
</reference>
<sequence>MALQCLLDQDGGLGRFQILQIIFLCISSLIVKTHILLENFTAAIPGHCCWVHILHNDTVSANSTGIFSQEVLLRISIPLDSNTKPEKCHRFIHPQGQFLHLNACPTTPKGGTEPCLDDWAYDPSTTDSIVTEWDFAGVSSKLKEVAQSLFVAGTVIGGTVPANLSDSYRFGRKLTLTGSYLLLAASGSCAAFSPNLHVDMIFSFLSGCSVERVSIQMWAILSTLLGYVYTGGPFFLTGLAYPIRQWLWLQLTVSIPFFAFFLSSWWIPESVRWMVPSGKFSKALKILWQVTALNGKKEEEEKLTVEELKRSLQKEISLAKAKYSVADLFRTPDLCRVTFCLSLAWFSTGFAYYSLAMSVAEFGVNLCFLQLIFGGVDFPAKFIHFLSINHLGQHSTLASGLLLAGGCILALIFVPSDSQTLRTALAVCLFLCSSELYPTVIRPTGMSIGNLGTHMGSMMAPLVKITGEWQPFIPKVIFGTITFLGGRAALFLPETLNQPWPETIEDISFARSWWAKEPKREPEMEKTSQRIPLDQAWTPAEGN</sequence>
<keyword evidence="2 6" id="KW-0812">Transmembrane</keyword>
<comment type="subcellular location">
    <subcellularLocation>
        <location evidence="1">Endomembrane system</location>
        <topology evidence="1">Multi-pass membrane protein</topology>
    </subcellularLocation>
</comment>
<dbReference type="InterPro" id="IPR005828">
    <property type="entry name" value="MFS_sugar_transport-like"/>
</dbReference>
<keyword evidence="3 6" id="KW-1133">Transmembrane helix</keyword>
<evidence type="ECO:0000256" key="4">
    <source>
        <dbReference type="ARBA" id="ARBA00023136"/>
    </source>
</evidence>
<accession>A0A667I0E5</accession>
<dbReference type="PANTHER" id="PTHR24064">
    <property type="entry name" value="SOLUTE CARRIER FAMILY 22 MEMBER"/>
    <property type="match status" value="1"/>
</dbReference>
<organism evidence="7 8">
    <name type="scientific">Lynx canadensis</name>
    <name type="common">Canada lynx</name>
    <name type="synonym">Felis canadensis</name>
    <dbReference type="NCBI Taxonomy" id="61383"/>
    <lineage>
        <taxon>Eukaryota</taxon>
        <taxon>Metazoa</taxon>
        <taxon>Chordata</taxon>
        <taxon>Craniata</taxon>
        <taxon>Vertebrata</taxon>
        <taxon>Euteleostomi</taxon>
        <taxon>Mammalia</taxon>
        <taxon>Eutheria</taxon>
        <taxon>Laurasiatheria</taxon>
        <taxon>Carnivora</taxon>
        <taxon>Feliformia</taxon>
        <taxon>Felidae</taxon>
        <taxon>Felinae</taxon>
        <taxon>Lynx</taxon>
    </lineage>
</organism>
<keyword evidence="4 6" id="KW-0472">Membrane</keyword>
<dbReference type="GO" id="GO:0016020">
    <property type="term" value="C:membrane"/>
    <property type="evidence" value="ECO:0007669"/>
    <property type="project" value="InterPro"/>
</dbReference>
<dbReference type="GO" id="GO:0022857">
    <property type="term" value="F:transmembrane transporter activity"/>
    <property type="evidence" value="ECO:0007669"/>
    <property type="project" value="InterPro"/>
</dbReference>
<feature type="transmembrane region" description="Helical" evidence="6">
    <location>
        <begin position="213"/>
        <end position="235"/>
    </location>
</feature>
<dbReference type="Ensembl" id="ENSLCNT00005036354.1">
    <property type="protein sequence ID" value="ENSLCNP00005032567.1"/>
    <property type="gene ID" value="ENSLCNG00005021140.1"/>
</dbReference>
<proteinExistence type="predicted"/>
<evidence type="ECO:0000313" key="8">
    <source>
        <dbReference type="Proteomes" id="UP000472241"/>
    </source>
</evidence>
<dbReference type="AlphaFoldDB" id="A0A667I0E5"/>
<dbReference type="Pfam" id="PF00083">
    <property type="entry name" value="Sugar_tr"/>
    <property type="match status" value="1"/>
</dbReference>
<protein>
    <submittedName>
        <fullName evidence="7">Solute carrier family 22 member 8</fullName>
    </submittedName>
</protein>